<dbReference type="GO" id="GO:0006538">
    <property type="term" value="P:L-glutamate catabolic process"/>
    <property type="evidence" value="ECO:0007669"/>
    <property type="project" value="InterPro"/>
</dbReference>
<feature type="domain" description="NAD-glutamate dehydrogenase ACT2" evidence="5">
    <location>
        <begin position="409"/>
        <end position="498"/>
    </location>
</feature>
<evidence type="ECO:0000313" key="7">
    <source>
        <dbReference type="EMBL" id="TGY89196.1"/>
    </source>
</evidence>
<dbReference type="Pfam" id="PF21073">
    <property type="entry name" value="GDH_HM1"/>
    <property type="match status" value="1"/>
</dbReference>
<dbReference type="InterPro" id="IPR028971">
    <property type="entry name" value="NAD-GDH_cat"/>
</dbReference>
<proteinExistence type="predicted"/>
<gene>
    <name evidence="7" type="ORF">E5163_08745</name>
</gene>
<accession>A0A4S2H142</accession>
<evidence type="ECO:0000259" key="3">
    <source>
        <dbReference type="Pfam" id="PF21074"/>
    </source>
</evidence>
<evidence type="ECO:0000259" key="5">
    <source>
        <dbReference type="Pfam" id="PF21076"/>
    </source>
</evidence>
<dbReference type="SUPFAM" id="SSF53223">
    <property type="entry name" value="Aminoacid dehydrogenase-like, N-terminal domain"/>
    <property type="match status" value="1"/>
</dbReference>
<dbReference type="OrthoDB" id="9758052at2"/>
<evidence type="ECO:0000313" key="8">
    <source>
        <dbReference type="Proteomes" id="UP000308054"/>
    </source>
</evidence>
<dbReference type="Pfam" id="PF21079">
    <property type="entry name" value="GDH_HM2"/>
    <property type="match status" value="1"/>
</dbReference>
<dbReference type="Pfam" id="PF21076">
    <property type="entry name" value="GDH_ACT2"/>
    <property type="match status" value="1"/>
</dbReference>
<reference evidence="7 8" key="1">
    <citation type="journal article" date="2017" name="Int. J. Syst. Evol. Microbiol.">
        <title>Marinicauda algicola sp. nov., isolated from a marine red alga Rhodosorus marinus.</title>
        <authorList>
            <person name="Jeong S.E."/>
            <person name="Jeon S.H."/>
            <person name="Chun B.H."/>
            <person name="Kim D.W."/>
            <person name="Jeon C.O."/>
        </authorList>
    </citation>
    <scope>NUCLEOTIDE SEQUENCE [LARGE SCALE GENOMIC DNA]</scope>
    <source>
        <strain evidence="7 8">JCM 31718</strain>
    </source>
</reference>
<dbReference type="InterPro" id="IPR049059">
    <property type="entry name" value="NAD_Glu_DH_HM1"/>
</dbReference>
<dbReference type="PANTHER" id="PTHR43403:SF1">
    <property type="entry name" value="NAD-SPECIFIC GLUTAMATE DEHYDROGENASE"/>
    <property type="match status" value="1"/>
</dbReference>
<dbReference type="InterPro" id="IPR048381">
    <property type="entry name" value="GDH_C"/>
</dbReference>
<feature type="domain" description="NAD-glutamate dehydrogenase ACT3" evidence="6">
    <location>
        <begin position="555"/>
        <end position="625"/>
    </location>
</feature>
<keyword evidence="1" id="KW-0560">Oxidoreductase</keyword>
<dbReference type="GO" id="GO:0004069">
    <property type="term" value="F:L-aspartate:2-oxoglutarate aminotransferase activity"/>
    <property type="evidence" value="ECO:0007669"/>
    <property type="project" value="InterPro"/>
</dbReference>
<feature type="domain" description="NAD-glutamate dehydrogenase catalytic" evidence="2">
    <location>
        <begin position="736"/>
        <end position="1232"/>
    </location>
</feature>
<dbReference type="InterPro" id="IPR036291">
    <property type="entry name" value="NAD(P)-bd_dom_sf"/>
</dbReference>
<dbReference type="GO" id="GO:0004352">
    <property type="term" value="F:glutamate dehydrogenase (NAD+) activity"/>
    <property type="evidence" value="ECO:0007669"/>
    <property type="project" value="InterPro"/>
</dbReference>
<evidence type="ECO:0000259" key="2">
    <source>
        <dbReference type="Pfam" id="PF05088"/>
    </source>
</evidence>
<dbReference type="SUPFAM" id="SSF51735">
    <property type="entry name" value="NAD(P)-binding Rossmann-fold domains"/>
    <property type="match status" value="1"/>
</dbReference>
<comment type="caution">
    <text evidence="7">The sequence shown here is derived from an EMBL/GenBank/DDBJ whole genome shotgun (WGS) entry which is preliminary data.</text>
</comment>
<dbReference type="Pfam" id="PF21075">
    <property type="entry name" value="GDH_ACT1"/>
    <property type="match status" value="1"/>
</dbReference>
<dbReference type="InterPro" id="IPR024727">
    <property type="entry name" value="NAD_Glu_DH_N_ACT1"/>
</dbReference>
<name>A0A4S2H142_9PROT</name>
<dbReference type="InterPro" id="IPR049062">
    <property type="entry name" value="NAD_Glu_DH_ACT2"/>
</dbReference>
<dbReference type="RefSeq" id="WP_135995736.1">
    <property type="nucleotide sequence ID" value="NZ_CP071057.1"/>
</dbReference>
<dbReference type="InterPro" id="IPR049058">
    <property type="entry name" value="NAD_Glu_DH_HM2"/>
</dbReference>
<dbReference type="Pfam" id="PF05088">
    <property type="entry name" value="Bac_GDH_CD"/>
    <property type="match status" value="1"/>
</dbReference>
<protein>
    <submittedName>
        <fullName evidence="7">NAD-glutamate dehydrogenase</fullName>
    </submittedName>
</protein>
<dbReference type="PANTHER" id="PTHR43403">
    <property type="entry name" value="NAD-SPECIFIC GLUTAMATE DEHYDROGENASE"/>
    <property type="match status" value="1"/>
</dbReference>
<dbReference type="InterPro" id="IPR046346">
    <property type="entry name" value="Aminoacid_DH-like_N_sf"/>
</dbReference>
<dbReference type="PIRSF" id="PIRSF036761">
    <property type="entry name" value="GDH_Mll4104"/>
    <property type="match status" value="1"/>
</dbReference>
<evidence type="ECO:0000256" key="1">
    <source>
        <dbReference type="ARBA" id="ARBA00023002"/>
    </source>
</evidence>
<dbReference type="InterPro" id="IPR049056">
    <property type="entry name" value="NAD_Glu_DH_HM3"/>
</dbReference>
<dbReference type="Pfam" id="PF21078">
    <property type="entry name" value="GDH_HM3"/>
    <property type="match status" value="1"/>
</dbReference>
<dbReference type="EMBL" id="SRXW01000002">
    <property type="protein sequence ID" value="TGY89196.1"/>
    <property type="molecule type" value="Genomic_DNA"/>
</dbReference>
<sequence length="1638" mass="183768">MNAVVSVAHAYEREAFLGEAKKRWKAAFGEPGPEAESFLTQIWGDALAEDLEGIDLHECLSIAEGFWSFASERPSDKILVRVHPAMDASGTSLGRDVLEVISRDRPFLVDSVMGEISAQGLDVRAMFHPVVQVRRDEDGRRVTSGGRVIAESMIQVHLEPLDDIGRSALEEGVRETLSDVRAAVEDWADMRAQMDEAIEHLKSANTKAPKEEVEEALDFLAWLRDNHFAFLGCRAFEFDVDEEGRLRSREPIVLTETGRGVLRDPDVHVLRKSAEPSQISEAVESFLRAPSPVIVAKANLKSRVHRRVYMDYVGVKRYREDGIVVGETRFVGLFTAEAYDQMAREVPLIRRKVRRVLEKAAKAPGSHSAKKLQNIVENYPRDELFQTSEEDLLQISLGILHLYDRPRTKLFLRRDQFDRFVSCLLYVPRDRYNSKVREQAGDLLRQAFDGRLSAFYPNFGDGPLARVHFIIGLNPFQHPEPDPTELERDIAALTRTWEDELEAAAWDHAHEPIRLAVKRYLDGYSAGYRERYSPGEALSDIERMEHLSPEAHTGARAYRANGDSHSQVRVKLYKLGEPLSLSSVLPVLENLGVHVEAEAGHAVRRKSPEGLPETVWVHEFEMRSEFGPVEDVAGVAGLLEDALLAVLDGRAEDDGFNRLILSIGITWREAAFLRTVARYRQQTGLDPSQGLQEEALTVHNTIARQLLDYAETRFDPELDLDLKAREEKAKEIAKSVRKALEDVSSLDHDKALRRMLKLLEATLRTNFYQRGADGAPKPWISLKIASQNIRELPDPKPYREIFVWSPRVEGVHIRFGPVARGGLRWSDRREDFRTEVLGLVKAQQVKNAVIVPVGSKGGFYPKQLPRTGDREAWFAEGKEAYKTFLRGLLDITDNIVDDQVRRPQDVVCWDDEDPYLVVAADKGTATFSDTANSLAVNEYDFWLGDAFASGGSAGYDHKKMGITAKGAWVSVQRHFREMGKDIQTEDFTVLGIGDMSGDVFGNGMLLSRHIKLVAAFDHRDIFIDPDPADPERTWIERERLFQLPRSSWQDYDTSLISKGGGVFSRAAKSITLTDEIKKLTGLKEKSVSPTELISALLKMKVELIWFGGIGTYIKASHEQNWEVGDKANDALRVDAQDVKAAVFGEGANLGVTQAGRIEFSRKGGRCNADFVDNSAGVDSSDHEVNIKILLNPMVREGSMSLEDRNTLLERMTDDVARHVLQHNYDQTLALTIAQSHAEDDLDAHERMMERLEKAGRLDRRVEGLPLPEQIRQLKEQATGLTRPEIAILLSYAKLSLFDRLVASSVPDDSHFRHTLVEYFPRQLKDFSEAMQGHRLKREIIATRLSNDMVNLGGPTFVYRAMESTGAEVDAIARAFEAGRHIFRFKDYIDRINALDNKAPAGVQLSLHDEVIRLMRRQTYWLARRGRGQESVGIDEVIAAYQPGVDQLKTWVADIISDHEKQGVKTRYQSYVAAGAPEDLAMDVARLRPLTSSSDVVDLAIAEDWPLEAVARLYHAVGARFSFDKLRGVGSQLSSTLHWDRLAMRRLIEDLYASHQAIVEAMIAHARKAGGQLEAGVESPDKAWAQGVVDAWQTENEHEVDRADAAIEEISASGPWTLSKVAIASTQLRELAALSQAGQ</sequence>
<dbReference type="InterPro" id="IPR049064">
    <property type="entry name" value="NAD_Glu_DH_ACT3"/>
</dbReference>
<feature type="domain" description="NAD-glutamate dehydrogenase N-terminal ACT1" evidence="4">
    <location>
        <begin position="38"/>
        <end position="167"/>
    </location>
</feature>
<keyword evidence="8" id="KW-1185">Reference proteome</keyword>
<organism evidence="7 8">
    <name type="scientific">Marinicauda algicola</name>
    <dbReference type="NCBI Taxonomy" id="2029849"/>
    <lineage>
        <taxon>Bacteria</taxon>
        <taxon>Pseudomonadati</taxon>
        <taxon>Pseudomonadota</taxon>
        <taxon>Alphaproteobacteria</taxon>
        <taxon>Maricaulales</taxon>
        <taxon>Maricaulaceae</taxon>
        <taxon>Marinicauda</taxon>
    </lineage>
</organism>
<dbReference type="Proteomes" id="UP000308054">
    <property type="component" value="Unassembled WGS sequence"/>
</dbReference>
<feature type="domain" description="NAD-specific glutamate dehydrogenase C-terminal" evidence="3">
    <location>
        <begin position="1278"/>
        <end position="1628"/>
    </location>
</feature>
<dbReference type="Pfam" id="PF21074">
    <property type="entry name" value="GDH_C"/>
    <property type="match status" value="1"/>
</dbReference>
<dbReference type="InterPro" id="IPR007780">
    <property type="entry name" value="NAD_Glu_DH_bac"/>
</dbReference>
<dbReference type="Pfam" id="PF21077">
    <property type="entry name" value="GDH_ACT3"/>
    <property type="match status" value="1"/>
</dbReference>
<dbReference type="Gene3D" id="3.40.50.720">
    <property type="entry name" value="NAD(P)-binding Rossmann-like Domain"/>
    <property type="match status" value="1"/>
</dbReference>
<evidence type="ECO:0000259" key="6">
    <source>
        <dbReference type="Pfam" id="PF21077"/>
    </source>
</evidence>
<evidence type="ECO:0000259" key="4">
    <source>
        <dbReference type="Pfam" id="PF21075"/>
    </source>
</evidence>